<evidence type="ECO:0000256" key="6">
    <source>
        <dbReference type="ARBA" id="ARBA00022741"/>
    </source>
</evidence>
<dbReference type="Pfam" id="PF02603">
    <property type="entry name" value="Hpr_kinase_N"/>
    <property type="match status" value="1"/>
</dbReference>
<dbReference type="PANTHER" id="PTHR30305">
    <property type="entry name" value="PROTEIN YJDM-RELATED"/>
    <property type="match status" value="1"/>
</dbReference>
<keyword evidence="6 11" id="KW-0547">Nucleotide-binding</keyword>
<proteinExistence type="inferred from homology"/>
<feature type="binding site" evidence="11">
    <location>
        <position position="219"/>
    </location>
    <ligand>
        <name>Mg(2+)</name>
        <dbReference type="ChEBI" id="CHEBI:18420"/>
    </ligand>
</feature>
<dbReference type="CDD" id="cd01918">
    <property type="entry name" value="HprK_C"/>
    <property type="match status" value="1"/>
</dbReference>
<dbReference type="HAMAP" id="MF_01249">
    <property type="entry name" value="HPr_kinase"/>
    <property type="match status" value="1"/>
</dbReference>
<protein>
    <recommendedName>
        <fullName evidence="11">HPr kinase/phosphorylase</fullName>
        <shortName evidence="11">HPrK/P</shortName>
        <ecNumber evidence="11">2.7.11.-</ecNumber>
        <ecNumber evidence="11">2.7.4.-</ecNumber>
    </recommendedName>
    <alternativeName>
        <fullName evidence="11">HPr(Ser) kinase/phosphorylase</fullName>
    </alternativeName>
</protein>
<evidence type="ECO:0000256" key="7">
    <source>
        <dbReference type="ARBA" id="ARBA00022777"/>
    </source>
</evidence>
<feature type="active site" evidence="11">
    <location>
        <position position="156"/>
    </location>
</feature>
<evidence type="ECO:0000313" key="15">
    <source>
        <dbReference type="Proteomes" id="UP001597460"/>
    </source>
</evidence>
<reference evidence="15" key="1">
    <citation type="journal article" date="2019" name="Int. J. Syst. Evol. Microbiol.">
        <title>The Global Catalogue of Microorganisms (GCM) 10K type strain sequencing project: providing services to taxonomists for standard genome sequencing and annotation.</title>
        <authorList>
            <consortium name="The Broad Institute Genomics Platform"/>
            <consortium name="The Broad Institute Genome Sequencing Center for Infectious Disease"/>
            <person name="Wu L."/>
            <person name="Ma J."/>
        </authorList>
    </citation>
    <scope>NUCLEOTIDE SEQUENCE [LARGE SCALE GENOMIC DNA]</scope>
    <source>
        <strain evidence="15">KCTC 52042</strain>
    </source>
</reference>
<evidence type="ECO:0000259" key="13">
    <source>
        <dbReference type="Pfam" id="PF07475"/>
    </source>
</evidence>
<dbReference type="PANTHER" id="PTHR30305:SF1">
    <property type="entry name" value="HPR KINASE_PHOSPHORYLASE"/>
    <property type="match status" value="1"/>
</dbReference>
<evidence type="ECO:0000256" key="4">
    <source>
        <dbReference type="ARBA" id="ARBA00022527"/>
    </source>
</evidence>
<dbReference type="RefSeq" id="WP_390300830.1">
    <property type="nucleotide sequence ID" value="NZ_JBHULI010000024.1"/>
</dbReference>
<evidence type="ECO:0000313" key="14">
    <source>
        <dbReference type="EMBL" id="MFD2532405.1"/>
    </source>
</evidence>
<feature type="domain" description="HPr(Ser) kinase/phosphorylase N-terminal" evidence="12">
    <location>
        <begin position="16"/>
        <end position="145"/>
    </location>
</feature>
<dbReference type="EMBL" id="JBHULI010000024">
    <property type="protein sequence ID" value="MFD2532405.1"/>
    <property type="molecule type" value="Genomic_DNA"/>
</dbReference>
<evidence type="ECO:0000256" key="1">
    <source>
        <dbReference type="ARBA" id="ARBA00001120"/>
    </source>
</evidence>
<comment type="domain">
    <text evidence="11">The Walker A ATP-binding motif also binds Pi and PPi.</text>
</comment>
<keyword evidence="7 11" id="KW-0418">Kinase</keyword>
<feature type="binding site" evidence="11">
    <location>
        <position position="178"/>
    </location>
    <ligand>
        <name>Mg(2+)</name>
        <dbReference type="ChEBI" id="CHEBI:18420"/>
    </ligand>
</feature>
<feature type="region of interest" description="Important for the catalytic mechanism of dephosphorylation" evidence="11">
    <location>
        <begin position="281"/>
        <end position="286"/>
    </location>
</feature>
<comment type="similarity">
    <text evidence="2 11">Belongs to the HPrK/P family.</text>
</comment>
<evidence type="ECO:0000259" key="12">
    <source>
        <dbReference type="Pfam" id="PF02603"/>
    </source>
</evidence>
<keyword evidence="8 11" id="KW-0067">ATP-binding</keyword>
<keyword evidence="15" id="KW-1185">Reference proteome</keyword>
<accession>A0ABW5JL12</accession>
<dbReference type="InterPro" id="IPR011104">
    <property type="entry name" value="Hpr_kin/Pase_C"/>
</dbReference>
<dbReference type="EC" id="2.7.11.-" evidence="11"/>
<dbReference type="InterPro" id="IPR011126">
    <property type="entry name" value="Hpr_kin/Pase_Hpr_N"/>
</dbReference>
<feature type="active site" description="Proton acceptor; for phosphorylation activity. Proton donor; for dephosphorylation activity" evidence="11">
    <location>
        <position position="195"/>
    </location>
</feature>
<feature type="active site" evidence="11">
    <location>
        <position position="177"/>
    </location>
</feature>
<name>A0ABW5JL12_9BACT</name>
<dbReference type="InterPro" id="IPR003755">
    <property type="entry name" value="HPr(Ser)_kin/Pase"/>
</dbReference>
<feature type="binding site" evidence="11">
    <location>
        <begin position="171"/>
        <end position="178"/>
    </location>
    <ligand>
        <name>ATP</name>
        <dbReference type="ChEBI" id="CHEBI:30616"/>
    </ligand>
</feature>
<keyword evidence="11" id="KW-0479">Metal-binding</keyword>
<dbReference type="InterPro" id="IPR028979">
    <property type="entry name" value="Ser_kin/Pase_Hpr-like_N_sf"/>
</dbReference>
<evidence type="ECO:0000256" key="9">
    <source>
        <dbReference type="ARBA" id="ARBA00023268"/>
    </source>
</evidence>
<dbReference type="SUPFAM" id="SSF75138">
    <property type="entry name" value="HprK N-terminal domain-like"/>
    <property type="match status" value="1"/>
</dbReference>
<dbReference type="Gene3D" id="3.40.1390.20">
    <property type="entry name" value="HprK N-terminal domain-like"/>
    <property type="match status" value="1"/>
</dbReference>
<evidence type="ECO:0000256" key="3">
    <source>
        <dbReference type="ARBA" id="ARBA00011643"/>
    </source>
</evidence>
<keyword evidence="4 11" id="KW-0723">Serine/threonine-protein kinase</keyword>
<comment type="catalytic activity">
    <reaction evidence="10 11">
        <text>[HPr protein]-O-phospho-L-serine + phosphate + H(+) = [HPr protein]-L-serine + diphosphate</text>
        <dbReference type="Rhea" id="RHEA:46604"/>
        <dbReference type="Rhea" id="RHEA-COMP:11602"/>
        <dbReference type="Rhea" id="RHEA-COMP:11603"/>
        <dbReference type="ChEBI" id="CHEBI:15378"/>
        <dbReference type="ChEBI" id="CHEBI:29999"/>
        <dbReference type="ChEBI" id="CHEBI:33019"/>
        <dbReference type="ChEBI" id="CHEBI:43474"/>
        <dbReference type="ChEBI" id="CHEBI:83421"/>
    </reaction>
</comment>
<feature type="region of interest" description="Important for the catalytic mechanism of both phosphorylation and dephosphorylation" evidence="11">
    <location>
        <begin position="218"/>
        <end position="227"/>
    </location>
</feature>
<comment type="miscellaneous">
    <text evidence="11">Both phosphorylation and phosphorolysis are carried out by the same active site and suggest a common mechanism for both reactions.</text>
</comment>
<evidence type="ECO:0000256" key="11">
    <source>
        <dbReference type="HAMAP-Rule" id="MF_01249"/>
    </source>
</evidence>
<dbReference type="Pfam" id="PF07475">
    <property type="entry name" value="Hpr_kinase_C"/>
    <property type="match status" value="1"/>
</dbReference>
<comment type="catalytic activity">
    <reaction evidence="1 11">
        <text>[HPr protein]-L-serine + ATP = [HPr protein]-O-phospho-L-serine + ADP + H(+)</text>
        <dbReference type="Rhea" id="RHEA:46600"/>
        <dbReference type="Rhea" id="RHEA-COMP:11602"/>
        <dbReference type="Rhea" id="RHEA-COMP:11603"/>
        <dbReference type="ChEBI" id="CHEBI:15378"/>
        <dbReference type="ChEBI" id="CHEBI:29999"/>
        <dbReference type="ChEBI" id="CHEBI:30616"/>
        <dbReference type="ChEBI" id="CHEBI:83421"/>
        <dbReference type="ChEBI" id="CHEBI:456216"/>
    </reaction>
</comment>
<evidence type="ECO:0000256" key="10">
    <source>
        <dbReference type="ARBA" id="ARBA00047657"/>
    </source>
</evidence>
<gene>
    <name evidence="11 14" type="primary">hprK</name>
    <name evidence="14" type="ORF">ACFSVN_08110</name>
</gene>
<evidence type="ECO:0000256" key="5">
    <source>
        <dbReference type="ARBA" id="ARBA00022679"/>
    </source>
</evidence>
<dbReference type="SUPFAM" id="SSF53795">
    <property type="entry name" value="PEP carboxykinase-like"/>
    <property type="match status" value="1"/>
</dbReference>
<keyword evidence="9 11" id="KW-0511">Multifunctional enzyme</keyword>
<evidence type="ECO:0000256" key="2">
    <source>
        <dbReference type="ARBA" id="ARBA00006883"/>
    </source>
</evidence>
<feature type="active site" evidence="11">
    <location>
        <position position="260"/>
    </location>
</feature>
<evidence type="ECO:0000256" key="8">
    <source>
        <dbReference type="ARBA" id="ARBA00022840"/>
    </source>
</evidence>
<organism evidence="14 15">
    <name type="scientific">Gracilimonas halophila</name>
    <dbReference type="NCBI Taxonomy" id="1834464"/>
    <lineage>
        <taxon>Bacteria</taxon>
        <taxon>Pseudomonadati</taxon>
        <taxon>Balneolota</taxon>
        <taxon>Balneolia</taxon>
        <taxon>Balneolales</taxon>
        <taxon>Balneolaceae</taxon>
        <taxon>Gracilimonas</taxon>
    </lineage>
</organism>
<dbReference type="InterPro" id="IPR027417">
    <property type="entry name" value="P-loop_NTPase"/>
</dbReference>
<keyword evidence="11" id="KW-0460">Magnesium</keyword>
<dbReference type="NCBIfam" id="TIGR00679">
    <property type="entry name" value="hpr-ser"/>
    <property type="match status" value="1"/>
</dbReference>
<dbReference type="Proteomes" id="UP001597460">
    <property type="component" value="Unassembled WGS sequence"/>
</dbReference>
<dbReference type="EC" id="2.7.4.-" evidence="11"/>
<comment type="function">
    <text evidence="11">Catalyzes the ATP- as well as the pyrophosphate-dependent phosphorylation of a specific serine residue in HPr, a phosphocarrier protein of the phosphoenolpyruvate-dependent sugar phosphotransferase system (PTS). HprK/P also catalyzes the pyrophosphate-producing, inorganic phosphate-dependent dephosphorylation (phosphorolysis) of seryl-phosphorylated HPr (P-Ser-HPr).</text>
</comment>
<dbReference type="GO" id="GO:0016301">
    <property type="term" value="F:kinase activity"/>
    <property type="evidence" value="ECO:0007669"/>
    <property type="project" value="UniProtKB-KW"/>
</dbReference>
<comment type="cofactor">
    <cofactor evidence="11">
        <name>Mg(2+)</name>
        <dbReference type="ChEBI" id="CHEBI:18420"/>
    </cofactor>
</comment>
<dbReference type="Gene3D" id="3.40.50.300">
    <property type="entry name" value="P-loop containing nucleotide triphosphate hydrolases"/>
    <property type="match status" value="1"/>
</dbReference>
<keyword evidence="5 11" id="KW-0808">Transferase</keyword>
<comment type="caution">
    <text evidence="14">The sequence shown here is derived from an EMBL/GenBank/DDBJ whole genome shotgun (WGS) entry which is preliminary data.</text>
</comment>
<feature type="domain" description="HPr kinase/phosphorylase C-terminal" evidence="13">
    <location>
        <begin position="148"/>
        <end position="315"/>
    </location>
</feature>
<sequence>MPFNPQDPIPRKEKISVEYLVEKLRERVHIKIESCASEECSADRFIYEADLHRPGLALAGYIDLFTYQRIQIIGNTETQFLDHMSEDKKRESFRYITQFDIPVIFLTDGNQLPEHLLEISREAGIPIYSTPLETTRFMYILRDFMEDQFAVQTMVHGSMMDVYGIGILVAGKSGIGKSEVALDLVERGHRLVADDVVMLTKKNNVLMSSATEMSKHFMEIRGLGIVDVMSMFGIRAIRYQKRLEVVLELTLWDETREVERTGLNHDSVNVLGLDIPLIHLPITPGKNITVIAEVIAMNYLLKHYGYDPAKAFQERIKSSISEKAKGGDMSPKRAIEYFEGDIE</sequence>
<comment type="subunit">
    <text evidence="3 11">Homohexamer.</text>
</comment>